<dbReference type="InterPro" id="IPR021323">
    <property type="entry name" value="DUF2927"/>
</dbReference>
<name>A0A0K6INX7_9GAMM</name>
<evidence type="ECO:0008006" key="4">
    <source>
        <dbReference type="Google" id="ProtNLM"/>
    </source>
</evidence>
<dbReference type="AlphaFoldDB" id="A0A0K6INX7"/>
<dbReference type="Proteomes" id="UP000182769">
    <property type="component" value="Unassembled WGS sequence"/>
</dbReference>
<dbReference type="EMBL" id="CYHG01000008">
    <property type="protein sequence ID" value="CUB04803.1"/>
    <property type="molecule type" value="Genomic_DNA"/>
</dbReference>
<evidence type="ECO:0000313" key="2">
    <source>
        <dbReference type="EMBL" id="CUB04803.1"/>
    </source>
</evidence>
<evidence type="ECO:0000256" key="1">
    <source>
        <dbReference type="SAM" id="SignalP"/>
    </source>
</evidence>
<feature type="signal peptide" evidence="1">
    <location>
        <begin position="1"/>
        <end position="27"/>
    </location>
</feature>
<protein>
    <recommendedName>
        <fullName evidence="4">DUF2927 domain-containing protein</fullName>
    </recommendedName>
</protein>
<organism evidence="2 3">
    <name type="scientific">Marinomonas fungiae</name>
    <dbReference type="NCBI Taxonomy" id="1137284"/>
    <lineage>
        <taxon>Bacteria</taxon>
        <taxon>Pseudomonadati</taxon>
        <taxon>Pseudomonadota</taxon>
        <taxon>Gammaproteobacteria</taxon>
        <taxon>Oceanospirillales</taxon>
        <taxon>Oceanospirillaceae</taxon>
        <taxon>Marinomonas</taxon>
    </lineage>
</organism>
<sequence length="269" mass="30369">MCPNRLTGKFAALMLWLFSMLTSSAYAQGYAHWQEENYIHDSFLTIALQREYNPSQTPRLVRWEKPIIVYIESEAGDSSLQEQLLRIHTRHLTRITGVPIDFTSDIRRANIIASFTTLDQVEEKVARYIGDPESIRVALDEAICLGNFGVNSRGAIERGVIIIPVDYARQNARFLDCIIEEITQLLGLPNDSDNVYPSIFNDVSSDIYLSPLDYILLKILYSPRLKAGMSAEQVDRLLPTVINDLYYLGIIDDAAKLVQVGSLKSHIGD</sequence>
<proteinExistence type="predicted"/>
<reference evidence="3" key="1">
    <citation type="submission" date="2015-08" db="EMBL/GenBank/DDBJ databases">
        <authorList>
            <person name="Varghese N."/>
        </authorList>
    </citation>
    <scope>NUCLEOTIDE SEQUENCE [LARGE SCALE GENOMIC DNA]</scope>
    <source>
        <strain evidence="3">JCM 18476</strain>
    </source>
</reference>
<accession>A0A0K6INX7</accession>
<keyword evidence="1" id="KW-0732">Signal</keyword>
<dbReference type="Pfam" id="PF11150">
    <property type="entry name" value="DUF2927"/>
    <property type="match status" value="1"/>
</dbReference>
<keyword evidence="3" id="KW-1185">Reference proteome</keyword>
<gene>
    <name evidence="2" type="ORF">Ga0061065_10877</name>
</gene>
<dbReference type="STRING" id="1137284.GCA_001418205_02599"/>
<feature type="chain" id="PRO_5005505747" description="DUF2927 domain-containing protein" evidence="1">
    <location>
        <begin position="28"/>
        <end position="269"/>
    </location>
</feature>
<evidence type="ECO:0000313" key="3">
    <source>
        <dbReference type="Proteomes" id="UP000182769"/>
    </source>
</evidence>